<dbReference type="Proteomes" id="UP001172155">
    <property type="component" value="Unassembled WGS sequence"/>
</dbReference>
<proteinExistence type="predicted"/>
<dbReference type="AlphaFoldDB" id="A0AA40F3W3"/>
<reference evidence="2" key="1">
    <citation type="submission" date="2023-06" db="EMBL/GenBank/DDBJ databases">
        <title>Genome-scale phylogeny and comparative genomics of the fungal order Sordariales.</title>
        <authorList>
            <consortium name="Lawrence Berkeley National Laboratory"/>
            <person name="Hensen N."/>
            <person name="Bonometti L."/>
            <person name="Westerberg I."/>
            <person name="Brannstrom I.O."/>
            <person name="Guillou S."/>
            <person name="Cros-Aarteil S."/>
            <person name="Calhoun S."/>
            <person name="Haridas S."/>
            <person name="Kuo A."/>
            <person name="Mondo S."/>
            <person name="Pangilinan J."/>
            <person name="Riley R."/>
            <person name="LaButti K."/>
            <person name="Andreopoulos B."/>
            <person name="Lipzen A."/>
            <person name="Chen C."/>
            <person name="Yanf M."/>
            <person name="Daum C."/>
            <person name="Ng V."/>
            <person name="Clum A."/>
            <person name="Steindorff A."/>
            <person name="Ohm R."/>
            <person name="Martin F."/>
            <person name="Silar P."/>
            <person name="Natvig D."/>
            <person name="Lalanne C."/>
            <person name="Gautier V."/>
            <person name="Ament-velasquez S.L."/>
            <person name="Kruys A."/>
            <person name="Hutchinson M.I."/>
            <person name="Powell A.J."/>
            <person name="Barry K."/>
            <person name="Miller A.N."/>
            <person name="Grigoriev I.V."/>
            <person name="Debuchy R."/>
            <person name="Gladieux P."/>
            <person name="Thoren M.H."/>
            <person name="Johannesson H."/>
        </authorList>
    </citation>
    <scope>NUCLEOTIDE SEQUENCE</scope>
    <source>
        <strain evidence="2">SMH3187-1</strain>
    </source>
</reference>
<evidence type="ECO:0000256" key="1">
    <source>
        <dbReference type="SAM" id="MobiDB-lite"/>
    </source>
</evidence>
<protein>
    <submittedName>
        <fullName evidence="2">Uncharacterized protein</fullName>
    </submittedName>
</protein>
<feature type="region of interest" description="Disordered" evidence="1">
    <location>
        <begin position="338"/>
        <end position="358"/>
    </location>
</feature>
<evidence type="ECO:0000313" key="2">
    <source>
        <dbReference type="EMBL" id="KAK0750709.1"/>
    </source>
</evidence>
<sequence>MHWPASQGIWSTPQRGVLLFTKALATPEDGFIIVPFNILPSEESDHDPRRGEEARRKDDDAAPSSWIRSQYQCIRTQLEPPNGTVNTDVEEANYLMRRVVRRLSVDSPDDNPAKITLYLTSTEFSSNLYGECLANFKTRLGLEKSDDSMMVLRSVVMSLFASLSSKGDFINMLGETFKQVLEEEVKVCRARNEDSPDYHSFLMHGTDPVFLMYRPMFDIAKHSHQIIAAVELDEAGGKAYRALKGNTEEAIILKSSDKIDLEGLLQGVASGKRTSFFANMITESNGTIHSRLQVSLLFPFYIYGTPSDAHIHHILTRAPKITLSASSDRLVLDSQPATDIEGSNTLSDEDPNSHASGISIGISPATIGASLPSGHAVTNGAPPPVPSDNVEAALASGAILTLSSHHERPLQPFPSSNDALPFPFFFRAGAEFAVKIWADPAHPSDSICGV</sequence>
<evidence type="ECO:0000313" key="3">
    <source>
        <dbReference type="Proteomes" id="UP001172155"/>
    </source>
</evidence>
<dbReference type="EMBL" id="JAUKUD010000002">
    <property type="protein sequence ID" value="KAK0750709.1"/>
    <property type="molecule type" value="Genomic_DNA"/>
</dbReference>
<organism evidence="2 3">
    <name type="scientific">Schizothecium vesticola</name>
    <dbReference type="NCBI Taxonomy" id="314040"/>
    <lineage>
        <taxon>Eukaryota</taxon>
        <taxon>Fungi</taxon>
        <taxon>Dikarya</taxon>
        <taxon>Ascomycota</taxon>
        <taxon>Pezizomycotina</taxon>
        <taxon>Sordariomycetes</taxon>
        <taxon>Sordariomycetidae</taxon>
        <taxon>Sordariales</taxon>
        <taxon>Schizotheciaceae</taxon>
        <taxon>Schizothecium</taxon>
    </lineage>
</organism>
<name>A0AA40F3W3_9PEZI</name>
<gene>
    <name evidence="2" type="ORF">B0T18DRAFT_386951</name>
</gene>
<comment type="caution">
    <text evidence="2">The sequence shown here is derived from an EMBL/GenBank/DDBJ whole genome shotgun (WGS) entry which is preliminary data.</text>
</comment>
<accession>A0AA40F3W3</accession>
<feature type="compositionally biased region" description="Basic and acidic residues" evidence="1">
    <location>
        <begin position="46"/>
        <end position="60"/>
    </location>
</feature>
<feature type="region of interest" description="Disordered" evidence="1">
    <location>
        <begin position="42"/>
        <end position="63"/>
    </location>
</feature>
<keyword evidence="3" id="KW-1185">Reference proteome</keyword>